<dbReference type="PANTHER" id="PTHR37425:SF1">
    <property type="entry name" value="OUTER MEMBRANE PROTEIN"/>
    <property type="match status" value="1"/>
</dbReference>
<evidence type="ECO:0000313" key="14">
    <source>
        <dbReference type="Proteomes" id="UP000027946"/>
    </source>
</evidence>
<dbReference type="AlphaFoldDB" id="A0A069RFU2"/>
<keyword evidence="6" id="KW-0378">Hydrolase</keyword>
<keyword evidence="8" id="KW-0482">Metalloprotease</keyword>
<keyword evidence="3" id="KW-0645">Protease</keyword>
<keyword evidence="9" id="KW-0961">Cell wall biogenesis/degradation</keyword>
<evidence type="ECO:0000256" key="4">
    <source>
        <dbReference type="ARBA" id="ARBA00022723"/>
    </source>
</evidence>
<evidence type="ECO:0000256" key="5">
    <source>
        <dbReference type="ARBA" id="ARBA00022729"/>
    </source>
</evidence>
<dbReference type="EMBL" id="JJMM01000008">
    <property type="protein sequence ID" value="KDR95891.1"/>
    <property type="molecule type" value="Genomic_DNA"/>
</dbReference>
<dbReference type="Gene3D" id="3.30.1380.10">
    <property type="match status" value="1"/>
</dbReference>
<evidence type="ECO:0000256" key="2">
    <source>
        <dbReference type="ARBA" id="ARBA00004776"/>
    </source>
</evidence>
<dbReference type="STRING" id="1121324.CLIT_8c00600"/>
<evidence type="ECO:0000256" key="1">
    <source>
        <dbReference type="ARBA" id="ARBA00001947"/>
    </source>
</evidence>
<comment type="cofactor">
    <cofactor evidence="1">
        <name>Zn(2+)</name>
        <dbReference type="ChEBI" id="CHEBI:29105"/>
    </cofactor>
</comment>
<name>A0A069RFU2_PEPLI</name>
<dbReference type="InterPro" id="IPR010275">
    <property type="entry name" value="MepK"/>
</dbReference>
<dbReference type="PANTHER" id="PTHR37425">
    <property type="match status" value="1"/>
</dbReference>
<dbReference type="eggNOG" id="COG3108">
    <property type="taxonomic scope" value="Bacteria"/>
</dbReference>
<evidence type="ECO:0000256" key="8">
    <source>
        <dbReference type="ARBA" id="ARBA00023049"/>
    </source>
</evidence>
<sequence length="132" mass="14820">MYKVMKNIHISDHFTIAEFTCNDGSGEVIYSRHLIELLEKIRVKVGKPIIINSGYRNPGYNRKVGGSPKSQHMLGTAADIRIKGLSSKAVADIAIECGARGVGVYDTFTHVDVRYEPKNVNKGYDFWDMRTK</sequence>
<dbReference type="GO" id="GO:0008237">
    <property type="term" value="F:metallopeptidase activity"/>
    <property type="evidence" value="ECO:0007669"/>
    <property type="project" value="UniProtKB-KW"/>
</dbReference>
<evidence type="ECO:0000256" key="10">
    <source>
        <dbReference type="ARBA" id="ARBA00093448"/>
    </source>
</evidence>
<evidence type="ECO:0000256" key="9">
    <source>
        <dbReference type="ARBA" id="ARBA00023316"/>
    </source>
</evidence>
<dbReference type="InterPro" id="IPR013230">
    <property type="entry name" value="Peptidase_M15A_C"/>
</dbReference>
<keyword evidence="7" id="KW-0862">Zinc</keyword>
<comment type="caution">
    <text evidence="13">The sequence shown here is derived from an EMBL/GenBank/DDBJ whole genome shotgun (WGS) entry which is preliminary data.</text>
</comment>
<evidence type="ECO:0000313" key="13">
    <source>
        <dbReference type="EMBL" id="KDR95891.1"/>
    </source>
</evidence>
<evidence type="ECO:0000259" key="12">
    <source>
        <dbReference type="Pfam" id="PF08291"/>
    </source>
</evidence>
<evidence type="ECO:0000256" key="6">
    <source>
        <dbReference type="ARBA" id="ARBA00022801"/>
    </source>
</evidence>
<dbReference type="RefSeq" id="WP_052635987.1">
    <property type="nucleotide sequence ID" value="NZ_FSRH01000008.1"/>
</dbReference>
<keyword evidence="14" id="KW-1185">Reference proteome</keyword>
<evidence type="ECO:0000256" key="11">
    <source>
        <dbReference type="ARBA" id="ARBA00093666"/>
    </source>
</evidence>
<accession>A0A069RFU2</accession>
<dbReference type="Pfam" id="PF08291">
    <property type="entry name" value="Peptidase_M15_3"/>
    <property type="match status" value="1"/>
</dbReference>
<keyword evidence="5" id="KW-0732">Signal</keyword>
<comment type="similarity">
    <text evidence="10">Belongs to the peptidase M15 family.</text>
</comment>
<dbReference type="GO" id="GO:0006508">
    <property type="term" value="P:proteolysis"/>
    <property type="evidence" value="ECO:0007669"/>
    <property type="project" value="UniProtKB-KW"/>
</dbReference>
<protein>
    <recommendedName>
        <fullName evidence="11">Murein endopeptidase K</fullName>
    </recommendedName>
</protein>
<comment type="pathway">
    <text evidence="2">Cell wall biogenesis; cell wall polysaccharide biosynthesis.</text>
</comment>
<dbReference type="GO" id="GO:0046872">
    <property type="term" value="F:metal ion binding"/>
    <property type="evidence" value="ECO:0007669"/>
    <property type="project" value="UniProtKB-KW"/>
</dbReference>
<dbReference type="Proteomes" id="UP000027946">
    <property type="component" value="Unassembled WGS sequence"/>
</dbReference>
<reference evidence="13 14" key="1">
    <citation type="submission" date="2014-03" db="EMBL/GenBank/DDBJ databases">
        <title>Genome sequence of Clostridium litorale W6, DSM 5388.</title>
        <authorList>
            <person name="Poehlein A."/>
            <person name="Jagirdar A."/>
            <person name="Khonsari B."/>
            <person name="Chibani C.M."/>
            <person name="Gutierrez Gutierrez D.A."/>
            <person name="Davydova E."/>
            <person name="Alghaithi H.S."/>
            <person name="Nair K.P."/>
            <person name="Dhamotharan K."/>
            <person name="Chandran L."/>
            <person name="G W."/>
            <person name="Daniel R."/>
        </authorList>
    </citation>
    <scope>NUCLEOTIDE SEQUENCE [LARGE SCALE GENOMIC DNA]</scope>
    <source>
        <strain evidence="13 14">W6</strain>
    </source>
</reference>
<evidence type="ECO:0000256" key="7">
    <source>
        <dbReference type="ARBA" id="ARBA00022833"/>
    </source>
</evidence>
<evidence type="ECO:0000256" key="3">
    <source>
        <dbReference type="ARBA" id="ARBA00022670"/>
    </source>
</evidence>
<gene>
    <name evidence="13" type="ORF">CLIT_8c00600</name>
</gene>
<keyword evidence="4" id="KW-0479">Metal-binding</keyword>
<feature type="domain" description="Peptidase M15A C-terminal" evidence="12">
    <location>
        <begin position="13"/>
        <end position="112"/>
    </location>
</feature>
<dbReference type="GO" id="GO:0071555">
    <property type="term" value="P:cell wall organization"/>
    <property type="evidence" value="ECO:0007669"/>
    <property type="project" value="UniProtKB-KW"/>
</dbReference>
<proteinExistence type="inferred from homology"/>
<dbReference type="SUPFAM" id="SSF55166">
    <property type="entry name" value="Hedgehog/DD-peptidase"/>
    <property type="match status" value="1"/>
</dbReference>
<organism evidence="13 14">
    <name type="scientific">Peptoclostridium litorale DSM 5388</name>
    <dbReference type="NCBI Taxonomy" id="1121324"/>
    <lineage>
        <taxon>Bacteria</taxon>
        <taxon>Bacillati</taxon>
        <taxon>Bacillota</taxon>
        <taxon>Clostridia</taxon>
        <taxon>Peptostreptococcales</taxon>
        <taxon>Peptoclostridiaceae</taxon>
        <taxon>Peptoclostridium</taxon>
    </lineage>
</organism>
<dbReference type="InterPro" id="IPR009045">
    <property type="entry name" value="Zn_M74/Hedgehog-like"/>
</dbReference>